<dbReference type="GO" id="GO:0004140">
    <property type="term" value="F:dephospho-CoA kinase activity"/>
    <property type="evidence" value="ECO:0007669"/>
    <property type="project" value="UniProtKB-UniRule"/>
</dbReference>
<reference evidence="6" key="1">
    <citation type="submission" date="2020-10" db="EMBL/GenBank/DDBJ databases">
        <authorList>
            <person name="Gilroy R."/>
        </authorList>
    </citation>
    <scope>NUCLEOTIDE SEQUENCE</scope>
    <source>
        <strain evidence="6">35461</strain>
    </source>
</reference>
<evidence type="ECO:0000313" key="7">
    <source>
        <dbReference type="Proteomes" id="UP000886845"/>
    </source>
</evidence>
<accession>A0A9D1NNF9</accession>
<dbReference type="CDD" id="cd02022">
    <property type="entry name" value="DPCK"/>
    <property type="match status" value="1"/>
</dbReference>
<evidence type="ECO:0000256" key="5">
    <source>
        <dbReference type="NCBIfam" id="TIGR00152"/>
    </source>
</evidence>
<sequence length="184" mass="19677">MAERCFRACGCRVLDVDETVRALEAPGGRAVAPIVAAFGPGMATPEGGVDRRALGALVFADAAARARLEAIVLPLAREETAAWRAAARPGEISVFSAATLFEQGWDVGWDGIVCVLASRGTQVRRMMAARGMTRAEAEARLDAQLPAEEKARRATWTLRNDADDPAALQAQVQALVAHWKQLLV</sequence>
<dbReference type="EMBL" id="DVOR01000139">
    <property type="protein sequence ID" value="HIV09321.1"/>
    <property type="molecule type" value="Genomic_DNA"/>
</dbReference>
<dbReference type="GO" id="GO:0015937">
    <property type="term" value="P:coenzyme A biosynthetic process"/>
    <property type="evidence" value="ECO:0007669"/>
    <property type="project" value="UniProtKB-UniRule"/>
</dbReference>
<evidence type="ECO:0000256" key="4">
    <source>
        <dbReference type="ARBA" id="ARBA00022993"/>
    </source>
</evidence>
<dbReference type="GO" id="GO:0005737">
    <property type="term" value="C:cytoplasm"/>
    <property type="evidence" value="ECO:0007669"/>
    <property type="project" value="UniProtKB-UniRule"/>
</dbReference>
<dbReference type="SUPFAM" id="SSF52540">
    <property type="entry name" value="P-loop containing nucleoside triphosphate hydrolases"/>
    <property type="match status" value="1"/>
</dbReference>
<keyword evidence="6" id="KW-0418">Kinase</keyword>
<comment type="similarity">
    <text evidence="1">Belongs to the CoaE family.</text>
</comment>
<dbReference type="Gene3D" id="3.40.50.300">
    <property type="entry name" value="P-loop containing nucleotide triphosphate hydrolases"/>
    <property type="match status" value="1"/>
</dbReference>
<dbReference type="PANTHER" id="PTHR10695:SF46">
    <property type="entry name" value="BIFUNCTIONAL COENZYME A SYNTHASE-RELATED"/>
    <property type="match status" value="1"/>
</dbReference>
<dbReference type="AlphaFoldDB" id="A0A9D1NNF9"/>
<protein>
    <recommendedName>
        <fullName evidence="5">Dephospho-CoA kinase</fullName>
        <ecNumber evidence="5">2.7.1.24</ecNumber>
    </recommendedName>
</protein>
<evidence type="ECO:0000256" key="3">
    <source>
        <dbReference type="ARBA" id="ARBA00022840"/>
    </source>
</evidence>
<proteinExistence type="inferred from homology"/>
<dbReference type="EC" id="2.7.1.24" evidence="5"/>
<dbReference type="PROSITE" id="PS51219">
    <property type="entry name" value="DPCK"/>
    <property type="match status" value="1"/>
</dbReference>
<dbReference type="InterPro" id="IPR027417">
    <property type="entry name" value="P-loop_NTPase"/>
</dbReference>
<keyword evidence="2" id="KW-0547">Nucleotide-binding</keyword>
<name>A0A9D1NNF9_9BACT</name>
<keyword evidence="3" id="KW-0067">ATP-binding</keyword>
<gene>
    <name evidence="6" type="primary">coaE</name>
    <name evidence="6" type="ORF">IAC79_04325</name>
</gene>
<evidence type="ECO:0000256" key="2">
    <source>
        <dbReference type="ARBA" id="ARBA00022741"/>
    </source>
</evidence>
<keyword evidence="6" id="KW-0808">Transferase</keyword>
<dbReference type="InterPro" id="IPR001977">
    <property type="entry name" value="Depp_CoAkinase"/>
</dbReference>
<dbReference type="GO" id="GO:0005524">
    <property type="term" value="F:ATP binding"/>
    <property type="evidence" value="ECO:0007669"/>
    <property type="project" value="UniProtKB-KW"/>
</dbReference>
<dbReference type="PANTHER" id="PTHR10695">
    <property type="entry name" value="DEPHOSPHO-COA KINASE-RELATED"/>
    <property type="match status" value="1"/>
</dbReference>
<evidence type="ECO:0000256" key="1">
    <source>
        <dbReference type="ARBA" id="ARBA00009018"/>
    </source>
</evidence>
<dbReference type="Pfam" id="PF01121">
    <property type="entry name" value="CoaE"/>
    <property type="match status" value="1"/>
</dbReference>
<evidence type="ECO:0000313" key="6">
    <source>
        <dbReference type="EMBL" id="HIV09321.1"/>
    </source>
</evidence>
<dbReference type="Proteomes" id="UP000886845">
    <property type="component" value="Unassembled WGS sequence"/>
</dbReference>
<dbReference type="NCBIfam" id="TIGR00152">
    <property type="entry name" value="dephospho-CoA kinase"/>
    <property type="match status" value="1"/>
</dbReference>
<reference evidence="6" key="2">
    <citation type="journal article" date="2021" name="PeerJ">
        <title>Extensive microbial diversity within the chicken gut microbiome revealed by metagenomics and culture.</title>
        <authorList>
            <person name="Gilroy R."/>
            <person name="Ravi A."/>
            <person name="Getino M."/>
            <person name="Pursley I."/>
            <person name="Horton D.L."/>
            <person name="Alikhan N.F."/>
            <person name="Baker D."/>
            <person name="Gharbi K."/>
            <person name="Hall N."/>
            <person name="Watson M."/>
            <person name="Adriaenssens E.M."/>
            <person name="Foster-Nyarko E."/>
            <person name="Jarju S."/>
            <person name="Secka A."/>
            <person name="Antonio M."/>
            <person name="Oren A."/>
            <person name="Chaudhuri R.R."/>
            <person name="La Ragione R."/>
            <person name="Hildebrand F."/>
            <person name="Pallen M.J."/>
        </authorList>
    </citation>
    <scope>NUCLEOTIDE SEQUENCE</scope>
    <source>
        <strain evidence="6">35461</strain>
    </source>
</reference>
<organism evidence="6 7">
    <name type="scientific">Candidatus Spyradenecus faecavium</name>
    <dbReference type="NCBI Taxonomy" id="2840947"/>
    <lineage>
        <taxon>Bacteria</taxon>
        <taxon>Pseudomonadati</taxon>
        <taxon>Lentisphaerota</taxon>
        <taxon>Lentisphaeria</taxon>
        <taxon>Lentisphaerales</taxon>
        <taxon>Lentisphaeraceae</taxon>
        <taxon>Lentisphaeraceae incertae sedis</taxon>
        <taxon>Candidatus Spyradenecus</taxon>
    </lineage>
</organism>
<comment type="caution">
    <text evidence="6">The sequence shown here is derived from an EMBL/GenBank/DDBJ whole genome shotgun (WGS) entry which is preliminary data.</text>
</comment>
<keyword evidence="4" id="KW-0173">Coenzyme A biosynthesis</keyword>